<name>A0A7W8YB17_9MICC</name>
<accession>A0A7W8YB17</accession>
<sequence length="100" mass="11342">MGLPVRYIVGVSNPDPIDSPRPAKSFRNALIPETIDDPNSYLLVPAQPQRIFKQCKKLARDANDQERAFSRVLSLVARNPGFGPEESGDRLPRWNRDELR</sequence>
<dbReference type="AlphaFoldDB" id="A0A7W8YB17"/>
<organism evidence="2 3">
    <name type="scientific">Neomicrococcus lactis</name>
    <dbReference type="NCBI Taxonomy" id="732241"/>
    <lineage>
        <taxon>Bacteria</taxon>
        <taxon>Bacillati</taxon>
        <taxon>Actinomycetota</taxon>
        <taxon>Actinomycetes</taxon>
        <taxon>Micrococcales</taxon>
        <taxon>Micrococcaceae</taxon>
        <taxon>Neomicrococcus</taxon>
    </lineage>
</organism>
<dbReference type="EMBL" id="JACHBL010000001">
    <property type="protein sequence ID" value="MBB5598211.1"/>
    <property type="molecule type" value="Genomic_DNA"/>
</dbReference>
<protein>
    <submittedName>
        <fullName evidence="2">Uncharacterized protein</fullName>
    </submittedName>
</protein>
<dbReference type="RefSeq" id="WP_183641608.1">
    <property type="nucleotide sequence ID" value="NZ_JACHBL010000001.1"/>
</dbReference>
<reference evidence="2 3" key="1">
    <citation type="submission" date="2020-08" db="EMBL/GenBank/DDBJ databases">
        <title>Sequencing the genomes of 1000 actinobacteria strains.</title>
        <authorList>
            <person name="Klenk H.-P."/>
        </authorList>
    </citation>
    <scope>NUCLEOTIDE SEQUENCE [LARGE SCALE GENOMIC DNA]</scope>
    <source>
        <strain evidence="2 3">DSM 23694</strain>
    </source>
</reference>
<evidence type="ECO:0000313" key="3">
    <source>
        <dbReference type="Proteomes" id="UP000523863"/>
    </source>
</evidence>
<feature type="region of interest" description="Disordered" evidence="1">
    <location>
        <begin position="79"/>
        <end position="100"/>
    </location>
</feature>
<evidence type="ECO:0000256" key="1">
    <source>
        <dbReference type="SAM" id="MobiDB-lite"/>
    </source>
</evidence>
<comment type="caution">
    <text evidence="2">The sequence shown here is derived from an EMBL/GenBank/DDBJ whole genome shotgun (WGS) entry which is preliminary data.</text>
</comment>
<keyword evidence="3" id="KW-1185">Reference proteome</keyword>
<evidence type="ECO:0000313" key="2">
    <source>
        <dbReference type="EMBL" id="MBB5598211.1"/>
    </source>
</evidence>
<dbReference type="Proteomes" id="UP000523863">
    <property type="component" value="Unassembled WGS sequence"/>
</dbReference>
<proteinExistence type="predicted"/>
<feature type="compositionally biased region" description="Basic and acidic residues" evidence="1">
    <location>
        <begin position="87"/>
        <end position="100"/>
    </location>
</feature>
<gene>
    <name evidence="2" type="ORF">BKA12_001291</name>
</gene>